<feature type="transmembrane region" description="Helical" evidence="11">
    <location>
        <begin position="58"/>
        <end position="83"/>
    </location>
</feature>
<evidence type="ECO:0000256" key="7">
    <source>
        <dbReference type="ARBA" id="ARBA00022833"/>
    </source>
</evidence>
<evidence type="ECO:0000256" key="4">
    <source>
        <dbReference type="ARBA" id="ARBA00022692"/>
    </source>
</evidence>
<evidence type="ECO:0000256" key="9">
    <source>
        <dbReference type="ARBA" id="ARBA00023049"/>
    </source>
</evidence>
<keyword evidence="9" id="KW-0482">Metalloprotease</keyword>
<keyword evidence="7" id="KW-0862">Zinc</keyword>
<name>A0A2T0WTA4_9BACT</name>
<organism evidence="13 14">
    <name type="scientific">Mongoliibacter ruber</name>
    <dbReference type="NCBI Taxonomy" id="1750599"/>
    <lineage>
        <taxon>Bacteria</taxon>
        <taxon>Pseudomonadati</taxon>
        <taxon>Bacteroidota</taxon>
        <taxon>Cytophagia</taxon>
        <taxon>Cytophagales</taxon>
        <taxon>Cyclobacteriaceae</taxon>
        <taxon>Mongoliibacter</taxon>
    </lineage>
</organism>
<dbReference type="Gene3D" id="3.30.2010.10">
    <property type="entry name" value="Metalloproteases ('zincins'), catalytic domain"/>
    <property type="match status" value="1"/>
</dbReference>
<dbReference type="EMBL" id="PVTR01000002">
    <property type="protein sequence ID" value="PRY89897.1"/>
    <property type="molecule type" value="Genomic_DNA"/>
</dbReference>
<keyword evidence="8 11" id="KW-1133">Transmembrane helix</keyword>
<dbReference type="GO" id="GO:0004222">
    <property type="term" value="F:metalloendopeptidase activity"/>
    <property type="evidence" value="ECO:0007669"/>
    <property type="project" value="InterPro"/>
</dbReference>
<dbReference type="InterPro" id="IPR001915">
    <property type="entry name" value="Peptidase_M48"/>
</dbReference>
<evidence type="ECO:0000256" key="1">
    <source>
        <dbReference type="ARBA" id="ARBA00001947"/>
    </source>
</evidence>
<dbReference type="InterPro" id="IPR050083">
    <property type="entry name" value="HtpX_protease"/>
</dbReference>
<evidence type="ECO:0000256" key="5">
    <source>
        <dbReference type="ARBA" id="ARBA00022723"/>
    </source>
</evidence>
<comment type="cofactor">
    <cofactor evidence="1">
        <name>Zn(2+)</name>
        <dbReference type="ChEBI" id="CHEBI:29105"/>
    </cofactor>
</comment>
<dbReference type="CDD" id="cd07328">
    <property type="entry name" value="M48_Ste24p_like"/>
    <property type="match status" value="1"/>
</dbReference>
<evidence type="ECO:0000256" key="6">
    <source>
        <dbReference type="ARBA" id="ARBA00022801"/>
    </source>
</evidence>
<dbReference type="GO" id="GO:0006508">
    <property type="term" value="P:proteolysis"/>
    <property type="evidence" value="ECO:0007669"/>
    <property type="project" value="UniProtKB-KW"/>
</dbReference>
<evidence type="ECO:0000313" key="13">
    <source>
        <dbReference type="EMBL" id="PRY89897.1"/>
    </source>
</evidence>
<reference evidence="13 14" key="1">
    <citation type="submission" date="2018-03" db="EMBL/GenBank/DDBJ databases">
        <title>Genomic Encyclopedia of Archaeal and Bacterial Type Strains, Phase II (KMG-II): from individual species to whole genera.</title>
        <authorList>
            <person name="Goeker M."/>
        </authorList>
    </citation>
    <scope>NUCLEOTIDE SEQUENCE [LARGE SCALE GENOMIC DNA]</scope>
    <source>
        <strain evidence="13 14">DSM 27929</strain>
    </source>
</reference>
<feature type="domain" description="Peptidase M48" evidence="12">
    <location>
        <begin position="99"/>
        <end position="365"/>
    </location>
</feature>
<feature type="transmembrane region" description="Helical" evidence="11">
    <location>
        <begin position="20"/>
        <end position="46"/>
    </location>
</feature>
<proteinExistence type="predicted"/>
<keyword evidence="14" id="KW-1185">Reference proteome</keyword>
<keyword evidence="2" id="KW-1003">Cell membrane</keyword>
<gene>
    <name evidence="13" type="ORF">CLW00_102373</name>
</gene>
<comment type="caution">
    <text evidence="13">The sequence shown here is derived from an EMBL/GenBank/DDBJ whole genome shotgun (WGS) entry which is preliminary data.</text>
</comment>
<keyword evidence="10 11" id="KW-0472">Membrane</keyword>
<evidence type="ECO:0000256" key="3">
    <source>
        <dbReference type="ARBA" id="ARBA00022670"/>
    </source>
</evidence>
<keyword evidence="4 11" id="KW-0812">Transmembrane</keyword>
<evidence type="ECO:0000259" key="12">
    <source>
        <dbReference type="Pfam" id="PF01435"/>
    </source>
</evidence>
<dbReference type="AlphaFoldDB" id="A0A2T0WTA4"/>
<accession>A0A2T0WTA4</accession>
<dbReference type="RefSeq" id="WP_106132570.1">
    <property type="nucleotide sequence ID" value="NZ_PVTR01000002.1"/>
</dbReference>
<keyword evidence="3 13" id="KW-0645">Protease</keyword>
<feature type="transmembrane region" description="Helical" evidence="11">
    <location>
        <begin position="214"/>
        <end position="236"/>
    </location>
</feature>
<evidence type="ECO:0000256" key="11">
    <source>
        <dbReference type="SAM" id="Phobius"/>
    </source>
</evidence>
<dbReference type="Pfam" id="PF01435">
    <property type="entry name" value="Peptidase_M48"/>
    <property type="match status" value="1"/>
</dbReference>
<sequence length="689" mass="80150">MAIKEIKVSPEFKTQTTKAVFAIIFFFFIYILMLSMAIGLTVLCVFGGLKLISIKISLLTIVLGLGLASLGILVLFFLLKFIFKSHKPDRSHLLEVSKKNEPELFSQIEDIVKKVGTKFPKKIYLSSDVNAAVFYDSSFWSMFLPVEKNLQIGMGLVNTVSKSELIAILSHEFGHFSQKTMKVGSYVYNVNQVIFNLLFENESYDQLIQKWANLSGYFSIFVVIAVKIIDGVKWVLKRMYGLINMSYMGLSREMEFHADEIAAHVTGYNPLQSSLLRMSLADLSFNQVLSFYDNKITTNKKSENLYKNHLFVMHLLAKENNIKIKEGFPAVSFEELNKFNKSKLVVKDQWASHPSIEDRIEMLEKTGLNSNIIDHTPANQLFRNIDKVQKDLTNKIFKQVQYQEQPSDMSFNEFQIEFEKEFLENKFDDIYNGYYDNKDPMEFDLNAVGNNVLKIDLEELYSDQNIDLVYSAIALQNDIETLKLISIKAIDVKTFDYDGEKYDQKDSNNLLRQLESDLAGLHEKVRQNDIKIFQFFHNCERQINQTNSLQFLYEEYFKISSEFGAKYLICEKLSNELQFVNEITPFEQIRSNFQRIEAIEEDLKSGIREILSNNIFQSEISQKIKENFDLYISKNWKYFLNEKYLDSNLEILFNAMNDYTFLLSKSSFLLKKNLLNYQVELTRTTHNLV</sequence>
<evidence type="ECO:0000256" key="8">
    <source>
        <dbReference type="ARBA" id="ARBA00022989"/>
    </source>
</evidence>
<keyword evidence="6" id="KW-0378">Hydrolase</keyword>
<evidence type="ECO:0000256" key="10">
    <source>
        <dbReference type="ARBA" id="ARBA00023136"/>
    </source>
</evidence>
<dbReference type="Proteomes" id="UP000238157">
    <property type="component" value="Unassembled WGS sequence"/>
</dbReference>
<evidence type="ECO:0000256" key="2">
    <source>
        <dbReference type="ARBA" id="ARBA00022475"/>
    </source>
</evidence>
<evidence type="ECO:0000313" key="14">
    <source>
        <dbReference type="Proteomes" id="UP000238157"/>
    </source>
</evidence>
<keyword evidence="5" id="KW-0479">Metal-binding</keyword>
<dbReference type="OrthoDB" id="9789270at2"/>
<dbReference type="PANTHER" id="PTHR43221:SF2">
    <property type="entry name" value="PROTEASE HTPX HOMOLOG"/>
    <property type="match status" value="1"/>
</dbReference>
<protein>
    <submittedName>
        <fullName evidence="13">Zn-dependent protease with chaperone function</fullName>
    </submittedName>
</protein>
<dbReference type="PANTHER" id="PTHR43221">
    <property type="entry name" value="PROTEASE HTPX"/>
    <property type="match status" value="1"/>
</dbReference>
<dbReference type="GO" id="GO:0046872">
    <property type="term" value="F:metal ion binding"/>
    <property type="evidence" value="ECO:0007669"/>
    <property type="project" value="UniProtKB-KW"/>
</dbReference>